<dbReference type="GO" id="GO:0008061">
    <property type="term" value="F:chitin binding"/>
    <property type="evidence" value="ECO:0007669"/>
    <property type="project" value="InterPro"/>
</dbReference>
<reference evidence="1 2" key="2">
    <citation type="submission" date="2018-11" db="EMBL/GenBank/DDBJ databases">
        <authorList>
            <consortium name="Pathogen Informatics"/>
        </authorList>
    </citation>
    <scope>NUCLEOTIDE SEQUENCE [LARGE SCALE GENOMIC DNA]</scope>
</reference>
<dbReference type="InterPro" id="IPR036508">
    <property type="entry name" value="Chitin-bd_dom_sf"/>
</dbReference>
<name>A0A183ILS7_9BILA</name>
<organism evidence="3">
    <name type="scientific">Soboliphyme baturini</name>
    <dbReference type="NCBI Taxonomy" id="241478"/>
    <lineage>
        <taxon>Eukaryota</taxon>
        <taxon>Metazoa</taxon>
        <taxon>Ecdysozoa</taxon>
        <taxon>Nematoda</taxon>
        <taxon>Enoplea</taxon>
        <taxon>Dorylaimia</taxon>
        <taxon>Dioctophymatida</taxon>
        <taxon>Dioctophymatoidea</taxon>
        <taxon>Soboliphymatidae</taxon>
        <taxon>Soboliphyme</taxon>
    </lineage>
</organism>
<evidence type="ECO:0000313" key="1">
    <source>
        <dbReference type="EMBL" id="VDP04815.1"/>
    </source>
</evidence>
<dbReference type="WBParaSite" id="SBAD_0000476601-mRNA-1">
    <property type="protein sequence ID" value="SBAD_0000476601-mRNA-1"/>
    <property type="gene ID" value="SBAD_0000476601"/>
</dbReference>
<dbReference type="SUPFAM" id="SSF57625">
    <property type="entry name" value="Invertebrate chitin-binding proteins"/>
    <property type="match status" value="1"/>
</dbReference>
<protein>
    <submittedName>
        <fullName evidence="3">Chitin-binding type-2 domain-containing protein</fullName>
    </submittedName>
</protein>
<dbReference type="Proteomes" id="UP000270296">
    <property type="component" value="Unassembled WGS sequence"/>
</dbReference>
<dbReference type="AlphaFoldDB" id="A0A183ILS7"/>
<reference evidence="3" key="1">
    <citation type="submission" date="2016-06" db="UniProtKB">
        <authorList>
            <consortium name="WormBaseParasite"/>
        </authorList>
    </citation>
    <scope>IDENTIFICATION</scope>
</reference>
<gene>
    <name evidence="1" type="ORF">SBAD_LOCUS4573</name>
</gene>
<dbReference type="EMBL" id="UZAM01008408">
    <property type="protein sequence ID" value="VDP04815.1"/>
    <property type="molecule type" value="Genomic_DNA"/>
</dbReference>
<accession>A0A183ILS7</accession>
<evidence type="ECO:0000313" key="2">
    <source>
        <dbReference type="Proteomes" id="UP000270296"/>
    </source>
</evidence>
<keyword evidence="2" id="KW-1185">Reference proteome</keyword>
<dbReference type="OrthoDB" id="5829832at2759"/>
<evidence type="ECO:0000313" key="3">
    <source>
        <dbReference type="WBParaSite" id="SBAD_0000476601-mRNA-1"/>
    </source>
</evidence>
<proteinExistence type="predicted"/>
<sequence length="330" mass="36734">MEPYCGERSSEKHANSVAYLDLMLTSQDTSHVSNRKKAQGLGPEITHRKDKGIWIIKECPSGMEYDEVAMTCVPKSQLQIRQRSYSRSKLSLMISPNVFCPCSGMVCICSQPQVVQPIMSSTACYGISCTFQQQMQMQTFPIYQPMSCVNVPMMTYNVRIGQICNWIGAPLVPCYNNPSCYMQCMPSSSSCGTWMPTQCPYNMVFNIVTQLCVYQTTTISGYSSGPYGYQNPYIFRRSMSVNKDLSKSTADDQNTIVTCMADDVYGPCNANRECPGFATCVWVPSNATTAKDSRTITGLSGSQKHQVLAEVQNQSLGQFVCCHTSNPSYW</sequence>